<evidence type="ECO:0000256" key="1">
    <source>
        <dbReference type="SAM" id="MobiDB-lite"/>
    </source>
</evidence>
<dbReference type="InterPro" id="IPR055634">
    <property type="entry name" value="DUF7210"/>
</dbReference>
<proteinExistence type="predicted"/>
<comment type="caution">
    <text evidence="3">The sequence shown here is derived from an EMBL/GenBank/DDBJ whole genome shotgun (WGS) entry which is preliminary data.</text>
</comment>
<keyword evidence="4" id="KW-1185">Reference proteome</keyword>
<feature type="region of interest" description="Disordered" evidence="1">
    <location>
        <begin position="45"/>
        <end position="77"/>
    </location>
</feature>
<dbReference type="Proteomes" id="UP000029273">
    <property type="component" value="Unassembled WGS sequence"/>
</dbReference>
<organism evidence="3 4">
    <name type="scientific">Acidihalobacter prosperus</name>
    <dbReference type="NCBI Taxonomy" id="160660"/>
    <lineage>
        <taxon>Bacteria</taxon>
        <taxon>Pseudomonadati</taxon>
        <taxon>Pseudomonadota</taxon>
        <taxon>Gammaproteobacteria</taxon>
        <taxon>Chromatiales</taxon>
        <taxon>Ectothiorhodospiraceae</taxon>
        <taxon>Acidihalobacter</taxon>
    </lineage>
</organism>
<accession>A0A1A6C893</accession>
<protein>
    <recommendedName>
        <fullName evidence="2">DUF7210 domain-containing protein</fullName>
    </recommendedName>
</protein>
<evidence type="ECO:0000313" key="3">
    <source>
        <dbReference type="EMBL" id="OBS10787.1"/>
    </source>
</evidence>
<dbReference type="RefSeq" id="WP_038086436.1">
    <property type="nucleotide sequence ID" value="NZ_JQSG02000001.1"/>
</dbReference>
<dbReference type="AlphaFoldDB" id="A0A1A6C893"/>
<gene>
    <name evidence="3" type="ORF">Thpro_020503</name>
</gene>
<name>A0A1A6C893_9GAMM</name>
<feature type="domain" description="DUF7210" evidence="2">
    <location>
        <begin position="15"/>
        <end position="48"/>
    </location>
</feature>
<evidence type="ECO:0000313" key="4">
    <source>
        <dbReference type="Proteomes" id="UP000029273"/>
    </source>
</evidence>
<reference evidence="3 4" key="1">
    <citation type="journal article" date="2014" name="Genome Announc.">
        <title>Draft Genome Sequence of the Iron-Oxidizing, Acidophilic, and Halotolerant 'Thiobacillus prosperus' Type Strain DSM 5130.</title>
        <authorList>
            <person name="Ossandon F.J."/>
            <person name="Cardenas J.P."/>
            <person name="Corbett M."/>
            <person name="Quatrini R."/>
            <person name="Holmes D.S."/>
            <person name="Watkin E."/>
        </authorList>
    </citation>
    <scope>NUCLEOTIDE SEQUENCE [LARGE SCALE GENOMIC DNA]</scope>
    <source>
        <strain evidence="3 4">DSM 5130</strain>
    </source>
</reference>
<sequence>MPPDQPKQKQFDVTIAIENHKHAGVLVPKGATIQATLPEARWLEAQGIGKPAQPLPADQKPAAPTPAPTTQTGKQEG</sequence>
<dbReference type="Pfam" id="PF23843">
    <property type="entry name" value="DUF7210"/>
    <property type="match status" value="1"/>
</dbReference>
<feature type="compositionally biased region" description="Low complexity" evidence="1">
    <location>
        <begin position="56"/>
        <end position="77"/>
    </location>
</feature>
<evidence type="ECO:0000259" key="2">
    <source>
        <dbReference type="Pfam" id="PF23843"/>
    </source>
</evidence>
<dbReference type="EMBL" id="JQSG02000001">
    <property type="protein sequence ID" value="OBS10787.1"/>
    <property type="molecule type" value="Genomic_DNA"/>
</dbReference>